<reference evidence="1" key="2">
    <citation type="journal article" date="2023" name="IMA Fungus">
        <title>Comparative genomic study of the Penicillium genus elucidates a diverse pangenome and 15 lateral gene transfer events.</title>
        <authorList>
            <person name="Petersen C."/>
            <person name="Sorensen T."/>
            <person name="Nielsen M.R."/>
            <person name="Sondergaard T.E."/>
            <person name="Sorensen J.L."/>
            <person name="Fitzpatrick D.A."/>
            <person name="Frisvad J.C."/>
            <person name="Nielsen K.L."/>
        </authorList>
    </citation>
    <scope>NUCLEOTIDE SEQUENCE</scope>
    <source>
        <strain evidence="1">IBT 17660</strain>
    </source>
</reference>
<dbReference type="Proteomes" id="UP001147760">
    <property type="component" value="Unassembled WGS sequence"/>
</dbReference>
<dbReference type="EMBL" id="JAPWDO010000005">
    <property type="protein sequence ID" value="KAJ5470823.1"/>
    <property type="molecule type" value="Genomic_DNA"/>
</dbReference>
<reference evidence="1" key="1">
    <citation type="submission" date="2022-12" db="EMBL/GenBank/DDBJ databases">
        <authorList>
            <person name="Petersen C."/>
        </authorList>
    </citation>
    <scope>NUCLEOTIDE SEQUENCE</scope>
    <source>
        <strain evidence="1">IBT 17660</strain>
    </source>
</reference>
<comment type="caution">
    <text evidence="1">The sequence shown here is derived from an EMBL/GenBank/DDBJ whole genome shotgun (WGS) entry which is preliminary data.</text>
</comment>
<keyword evidence="2" id="KW-1185">Reference proteome</keyword>
<evidence type="ECO:0000313" key="1">
    <source>
        <dbReference type="EMBL" id="KAJ5470823.1"/>
    </source>
</evidence>
<gene>
    <name evidence="1" type="ORF">N7530_008180</name>
</gene>
<dbReference type="OrthoDB" id="2364732at2759"/>
<protein>
    <submittedName>
        <fullName evidence="1">Uncharacterized protein</fullName>
    </submittedName>
</protein>
<sequence>MFKLTNRHPEAVEGVLRILEKVYYSSLKYDDKFKIEEADIRRTLDQNEQAFNYLKQTTMWRSFVSEKNLPQPTARILRKVLAEGSVPWDLGDDSMKICYKKCWLHTEALHTGGGHIICVLPVTY</sequence>
<evidence type="ECO:0000313" key="2">
    <source>
        <dbReference type="Proteomes" id="UP001147760"/>
    </source>
</evidence>
<name>A0A9W9WP81_9EURO</name>
<dbReference type="AlphaFoldDB" id="A0A9W9WP81"/>
<proteinExistence type="predicted"/>
<organism evidence="1 2">
    <name type="scientific">Penicillium desertorum</name>
    <dbReference type="NCBI Taxonomy" id="1303715"/>
    <lineage>
        <taxon>Eukaryota</taxon>
        <taxon>Fungi</taxon>
        <taxon>Dikarya</taxon>
        <taxon>Ascomycota</taxon>
        <taxon>Pezizomycotina</taxon>
        <taxon>Eurotiomycetes</taxon>
        <taxon>Eurotiomycetidae</taxon>
        <taxon>Eurotiales</taxon>
        <taxon>Aspergillaceae</taxon>
        <taxon>Penicillium</taxon>
    </lineage>
</organism>
<accession>A0A9W9WP81</accession>